<feature type="compositionally biased region" description="Polar residues" evidence="1">
    <location>
        <begin position="50"/>
        <end position="60"/>
    </location>
</feature>
<protein>
    <submittedName>
        <fullName evidence="3">Right-handed parallel beta-helix repeat-containing protein</fullName>
    </submittedName>
</protein>
<gene>
    <name evidence="3" type="ORF">MOE73_12280</name>
</gene>
<dbReference type="AlphaFoldDB" id="A0AA90ESA7"/>
<evidence type="ECO:0000313" key="3">
    <source>
        <dbReference type="EMBL" id="MCY9280842.1"/>
    </source>
</evidence>
<dbReference type="EMBL" id="JALAXI010000010">
    <property type="protein sequence ID" value="MCY9280842.1"/>
    <property type="molecule type" value="Genomic_DNA"/>
</dbReference>
<dbReference type="InterPro" id="IPR012334">
    <property type="entry name" value="Pectin_lyas_fold"/>
</dbReference>
<dbReference type="InterPro" id="IPR011050">
    <property type="entry name" value="Pectin_lyase_fold/virulence"/>
</dbReference>
<dbReference type="Gene3D" id="2.160.20.10">
    <property type="entry name" value="Single-stranded right-handed beta-helix, Pectin lyase-like"/>
    <property type="match status" value="1"/>
</dbReference>
<dbReference type="SUPFAM" id="SSF51126">
    <property type="entry name" value="Pectin lyase-like"/>
    <property type="match status" value="1"/>
</dbReference>
<sequence>MQRLIKDYDQTRNSRYQAQLRADMQSIENSLNEQERQIQSHQTSKKAHTSDQIAHSSGLTVSQEIETGKARFRNLVLNADGTNVKEVVDARVGREGTVYPTLWDRLDADGRYIETRFNFKNALNYGADPTGKSPSAWAIQKALDEIRREGGGQLVIPGGIYLIEKRMIVYENTRVTMAADCVLLRGWAGGFFVNGRPDDRFSGYSGRCNIIIEGGILDGNYANIDKYPSTAMDSIILGHANNIWIDRVTFKDTITAHAIDANGCNNLQITRSNFFGFIDLSGKRPFSEAIQLGEFVEMGVNQFGAFDGTPNKNVYIAHNHFGKSELLGGWGSAIGNHYSVYDIFQKNITIFDNTIEDCGFAGVRTFKWGEVKILNNRFKRNNECIRISQAAGGIESSKNAAGVQMNRAQNAQNVLIQGNDFYDYKSYGILSFGQIYNNEIAWSDGIRIFDNYFKLKAKEVGEYDYEQAIKLVFARNAFISDNRIFGGRRGMWIEGCYNTFIDRNYVSCVDTEAIYVEKSRDKTSTVPKSYHLSIDRNEINTTGRNGIFIQNCNHFDIRDNNVLNTNKEQSSTRGRGGIYVENGYDGRIENSRIRGVEKEFAILVKDAATEVNVTNTKGTGRVIVQGDTNFNGYYGTTKDDYIRKINTKSSS</sequence>
<feature type="region of interest" description="Disordered" evidence="1">
    <location>
        <begin position="37"/>
        <end position="60"/>
    </location>
</feature>
<evidence type="ECO:0000259" key="2">
    <source>
        <dbReference type="Pfam" id="PF13229"/>
    </source>
</evidence>
<proteinExistence type="predicted"/>
<comment type="caution">
    <text evidence="3">The sequence shown here is derived from an EMBL/GenBank/DDBJ whole genome shotgun (WGS) entry which is preliminary data.</text>
</comment>
<dbReference type="SMART" id="SM00710">
    <property type="entry name" value="PbH1"/>
    <property type="match status" value="9"/>
</dbReference>
<evidence type="ECO:0000256" key="1">
    <source>
        <dbReference type="SAM" id="MobiDB-lite"/>
    </source>
</evidence>
<organism evidence="3 4">
    <name type="scientific">Bacillus haynesii</name>
    <dbReference type="NCBI Taxonomy" id="1925021"/>
    <lineage>
        <taxon>Bacteria</taxon>
        <taxon>Bacillati</taxon>
        <taxon>Bacillota</taxon>
        <taxon>Bacilli</taxon>
        <taxon>Bacillales</taxon>
        <taxon>Bacillaceae</taxon>
        <taxon>Bacillus</taxon>
    </lineage>
</organism>
<name>A0AA90ESA7_9BACI</name>
<dbReference type="RefSeq" id="WP_268296949.1">
    <property type="nucleotide sequence ID" value="NZ_JALALL010000007.1"/>
</dbReference>
<feature type="domain" description="Right handed beta helix" evidence="2">
    <location>
        <begin position="402"/>
        <end position="525"/>
    </location>
</feature>
<accession>A0AA90ESA7</accession>
<dbReference type="Pfam" id="PF13229">
    <property type="entry name" value="Beta_helix"/>
    <property type="match status" value="1"/>
</dbReference>
<reference evidence="3" key="1">
    <citation type="submission" date="2022-02" db="EMBL/GenBank/DDBJ databases">
        <title>Crop Bioprotection Bacillus Genome Sequencing.</title>
        <authorList>
            <person name="Dunlap C."/>
        </authorList>
    </citation>
    <scope>NUCLEOTIDE SEQUENCE</scope>
    <source>
        <strain evidence="3">T20C14</strain>
    </source>
</reference>
<evidence type="ECO:0000313" key="4">
    <source>
        <dbReference type="Proteomes" id="UP001066455"/>
    </source>
</evidence>
<dbReference type="Proteomes" id="UP001066455">
    <property type="component" value="Unassembled WGS sequence"/>
</dbReference>
<dbReference type="InterPro" id="IPR006626">
    <property type="entry name" value="PbH1"/>
</dbReference>
<dbReference type="InterPro" id="IPR039448">
    <property type="entry name" value="Beta_helix"/>
</dbReference>